<dbReference type="Proteomes" id="UP000215452">
    <property type="component" value="Chromosome"/>
</dbReference>
<dbReference type="AlphaFoldDB" id="A0A223MAB7"/>
<sequence>MSTKILYWYWKKHWYNPEKIIENIFIYIQYWWWVINWNLPKYFAHIILEVFLFNTTEFTNSNIPKKTGKSFYTFILLLFLYILY</sequence>
<protein>
    <submittedName>
        <fullName evidence="1">Uncharacterized protein</fullName>
    </submittedName>
</protein>
<reference evidence="1 2" key="1">
    <citation type="submission" date="2017-08" db="EMBL/GenBank/DDBJ databases">
        <title>The complete genome sequence of a Mycoplasma hyopneumoniae isolate in Korea.</title>
        <authorList>
            <person name="Han J."/>
            <person name="Lee N."/>
        </authorList>
    </citation>
    <scope>NUCLEOTIDE SEQUENCE [LARGE SCALE GENOMIC DNA]</scope>
    <source>
        <strain evidence="1 2">KM014</strain>
    </source>
</reference>
<accession>A0A223MAB7</accession>
<organism evidence="1 2">
    <name type="scientific">Mesomycoplasma hyopneumoniae</name>
    <name type="common">Mycoplasma hyopneumoniae</name>
    <dbReference type="NCBI Taxonomy" id="2099"/>
    <lineage>
        <taxon>Bacteria</taxon>
        <taxon>Bacillati</taxon>
        <taxon>Mycoplasmatota</taxon>
        <taxon>Mycoplasmoidales</taxon>
        <taxon>Metamycoplasmataceae</taxon>
        <taxon>Mesomycoplasma</taxon>
    </lineage>
</organism>
<gene>
    <name evidence="1" type="ORF">CIB43_00618</name>
</gene>
<dbReference type="EMBL" id="CP022714">
    <property type="protein sequence ID" value="ASU14509.1"/>
    <property type="molecule type" value="Genomic_DNA"/>
</dbReference>
<name>A0A223MAB7_MESHO</name>
<evidence type="ECO:0000313" key="2">
    <source>
        <dbReference type="Proteomes" id="UP000215452"/>
    </source>
</evidence>
<proteinExistence type="predicted"/>
<evidence type="ECO:0000313" key="1">
    <source>
        <dbReference type="EMBL" id="ASU14509.1"/>
    </source>
</evidence>